<protein>
    <submittedName>
        <fullName evidence="2">DUF3021 domain-containing protein</fullName>
    </submittedName>
</protein>
<proteinExistence type="predicted"/>
<dbReference type="RefSeq" id="WP_087185847.1">
    <property type="nucleotide sequence ID" value="NZ_DBFBJE010000013.1"/>
</dbReference>
<reference evidence="3" key="1">
    <citation type="submission" date="2017-04" db="EMBL/GenBank/DDBJ databases">
        <title>Function of individual gut microbiota members based on whole genome sequencing of pure cultures obtained from chicken caecum.</title>
        <authorList>
            <person name="Medvecky M."/>
            <person name="Cejkova D."/>
            <person name="Polansky O."/>
            <person name="Karasova D."/>
            <person name="Kubasova T."/>
            <person name="Cizek A."/>
            <person name="Rychlik I."/>
        </authorList>
    </citation>
    <scope>NUCLEOTIDE SEQUENCE [LARGE SCALE GENOMIC DNA]</scope>
    <source>
        <strain evidence="3">An70</strain>
    </source>
</reference>
<evidence type="ECO:0000313" key="3">
    <source>
        <dbReference type="Proteomes" id="UP000196560"/>
    </source>
</evidence>
<feature type="transmembrane region" description="Helical" evidence="1">
    <location>
        <begin position="114"/>
        <end position="136"/>
    </location>
</feature>
<comment type="caution">
    <text evidence="2">The sequence shown here is derived from an EMBL/GenBank/DDBJ whole genome shotgun (WGS) entry which is preliminary data.</text>
</comment>
<evidence type="ECO:0000256" key="1">
    <source>
        <dbReference type="SAM" id="Phobius"/>
    </source>
</evidence>
<keyword evidence="1" id="KW-1133">Transmembrane helix</keyword>
<feature type="transmembrane region" description="Helical" evidence="1">
    <location>
        <begin position="21"/>
        <end position="45"/>
    </location>
</feature>
<dbReference type="Proteomes" id="UP000196560">
    <property type="component" value="Unassembled WGS sequence"/>
</dbReference>
<name>A0A1Y3U5Q2_9ACTN</name>
<organism evidence="2 3">
    <name type="scientific">Enorma massiliensis</name>
    <dbReference type="NCBI Taxonomy" id="1472761"/>
    <lineage>
        <taxon>Bacteria</taxon>
        <taxon>Bacillati</taxon>
        <taxon>Actinomycetota</taxon>
        <taxon>Coriobacteriia</taxon>
        <taxon>Coriobacteriales</taxon>
        <taxon>Coriobacteriaceae</taxon>
        <taxon>Enorma</taxon>
    </lineage>
</organism>
<feature type="transmembrane region" description="Helical" evidence="1">
    <location>
        <begin position="51"/>
        <end position="73"/>
    </location>
</feature>
<feature type="transmembrane region" description="Helical" evidence="1">
    <location>
        <begin position="85"/>
        <end position="108"/>
    </location>
</feature>
<evidence type="ECO:0000313" key="2">
    <source>
        <dbReference type="EMBL" id="OUN44093.1"/>
    </source>
</evidence>
<accession>A0A1Y3U5Q2</accession>
<gene>
    <name evidence="2" type="ORF">B5G21_02135</name>
</gene>
<keyword evidence="3" id="KW-1185">Reference proteome</keyword>
<dbReference type="AlphaFoldDB" id="A0A1Y3U5Q2"/>
<sequence>MTRKDIIDTEVRTPAENARSFLATLCVSFTIMMVVCMALGTIFAGEESKQGIMYCWSLLGACVCTTALQFVFFTPTVIKRMAYPLRLFLFGICLYAVLAVLAVVMRWFPADMAGAWVSFTISYLVALAVATAAYAAKHRREERTLNEKLNEYRRNNS</sequence>
<keyword evidence="1" id="KW-0812">Transmembrane</keyword>
<keyword evidence="1" id="KW-0472">Membrane</keyword>
<dbReference type="EMBL" id="NFHO01000002">
    <property type="protein sequence ID" value="OUN44093.1"/>
    <property type="molecule type" value="Genomic_DNA"/>
</dbReference>